<dbReference type="AlphaFoldDB" id="V6LIG4"/>
<keyword evidence="1" id="KW-0472">Membrane</keyword>
<reference evidence="2 3" key="1">
    <citation type="journal article" date="2014" name="PLoS Genet.">
        <title>The Genome of Spironucleus salmonicida Highlights a Fish Pathogen Adapted to Fluctuating Environments.</title>
        <authorList>
            <person name="Xu F."/>
            <person name="Jerlstrom-Hultqvist J."/>
            <person name="Einarsson E."/>
            <person name="Astvaldsson A."/>
            <person name="Svard S.G."/>
            <person name="Andersson J.O."/>
        </authorList>
    </citation>
    <scope>NUCLEOTIDE SEQUENCE</scope>
    <source>
        <strain evidence="3">ATCC 50377</strain>
    </source>
</reference>
<keyword evidence="1" id="KW-1133">Transmembrane helix</keyword>
<keyword evidence="1" id="KW-0812">Transmembrane</keyword>
<evidence type="ECO:0000313" key="4">
    <source>
        <dbReference type="Proteomes" id="UP000018208"/>
    </source>
</evidence>
<reference evidence="3" key="2">
    <citation type="submission" date="2020-12" db="EMBL/GenBank/DDBJ databases">
        <title>New Spironucleus salmonicida genome in near-complete chromosomes.</title>
        <authorList>
            <person name="Xu F."/>
            <person name="Kurt Z."/>
            <person name="Jimenez-Gonzalez A."/>
            <person name="Astvaldsson A."/>
            <person name="Andersson J.O."/>
            <person name="Svard S.G."/>
        </authorList>
    </citation>
    <scope>NUCLEOTIDE SEQUENCE</scope>
    <source>
        <strain evidence="3">ATCC 50377</strain>
    </source>
</reference>
<evidence type="ECO:0000313" key="3">
    <source>
        <dbReference type="EMBL" id="KAH0570946.1"/>
    </source>
</evidence>
<evidence type="ECO:0000313" key="2">
    <source>
        <dbReference type="EMBL" id="EST44332.1"/>
    </source>
</evidence>
<organism evidence="2">
    <name type="scientific">Spironucleus salmonicida</name>
    <dbReference type="NCBI Taxonomy" id="348837"/>
    <lineage>
        <taxon>Eukaryota</taxon>
        <taxon>Metamonada</taxon>
        <taxon>Diplomonadida</taxon>
        <taxon>Hexamitidae</taxon>
        <taxon>Hexamitinae</taxon>
        <taxon>Spironucleus</taxon>
    </lineage>
</organism>
<protein>
    <submittedName>
        <fullName evidence="2">Uncharacterized protein</fullName>
    </submittedName>
</protein>
<dbReference type="VEuPathDB" id="GiardiaDB:SS50377_27239"/>
<sequence>MPSKKTLQLWCTEPHQHLEELAKFVQESPSRFNNFCLLKLNEAFVQNPTQQILDIINCAITIPNRILQPLELNQAQIAALSGDALAFNYIALLAQINTLELSSGFQEELLRTANFEVLTAAKTIESALFDRLPLQFQLQAADRTAPANVQRLVIEALNAQDYALHALVNDAISLEAVPVDLIDPAQILGLLAEITPETLGIQLNYAQKNELFRPILQARMGEIAFQGLNDEALEIYILIAAFLCDFGLLFQIFCFAAGSEFSLFQRSVTVGVELVAENMANIGKLEEFVHILKNLSRVEEMPKGLHKNLICAFMDLLSEKGTGKLLTSVFDDVTRLFSLYAGYLEENEQQDQEIMENCESWLDYVESWRGQ</sequence>
<gene>
    <name evidence="2" type="ORF">SS50377_15871</name>
    <name evidence="3" type="ORF">SS50377_27239</name>
</gene>
<dbReference type="Proteomes" id="UP000018208">
    <property type="component" value="Unassembled WGS sequence"/>
</dbReference>
<feature type="transmembrane region" description="Helical" evidence="1">
    <location>
        <begin position="235"/>
        <end position="257"/>
    </location>
</feature>
<keyword evidence="4" id="KW-1185">Reference proteome</keyword>
<name>V6LIG4_9EUKA</name>
<accession>V6LIG4</accession>
<dbReference type="EMBL" id="KI546119">
    <property type="protein sequence ID" value="EST44332.1"/>
    <property type="molecule type" value="Genomic_DNA"/>
</dbReference>
<evidence type="ECO:0000256" key="1">
    <source>
        <dbReference type="SAM" id="Phobius"/>
    </source>
</evidence>
<dbReference type="EMBL" id="AUWU02000007">
    <property type="protein sequence ID" value="KAH0570946.1"/>
    <property type="molecule type" value="Genomic_DNA"/>
</dbReference>
<proteinExistence type="predicted"/>